<keyword evidence="6 8" id="KW-0695">RNA-directed DNA polymerase</keyword>
<organism evidence="8">
    <name type="scientific">Tanacetum cinerariifolium</name>
    <name type="common">Dalmatian daisy</name>
    <name type="synonym">Chrysanthemum cinerariifolium</name>
    <dbReference type="NCBI Taxonomy" id="118510"/>
    <lineage>
        <taxon>Eukaryota</taxon>
        <taxon>Viridiplantae</taxon>
        <taxon>Streptophyta</taxon>
        <taxon>Embryophyta</taxon>
        <taxon>Tracheophyta</taxon>
        <taxon>Spermatophyta</taxon>
        <taxon>Magnoliopsida</taxon>
        <taxon>eudicotyledons</taxon>
        <taxon>Gunneridae</taxon>
        <taxon>Pentapetalae</taxon>
        <taxon>asterids</taxon>
        <taxon>campanulids</taxon>
        <taxon>Asterales</taxon>
        <taxon>Asteraceae</taxon>
        <taxon>Asteroideae</taxon>
        <taxon>Anthemideae</taxon>
        <taxon>Anthemidinae</taxon>
        <taxon>Tanacetum</taxon>
    </lineage>
</organism>
<sequence>MPKETLYVYLDASQEAISAVLLTERKGKPYLVHYISRTLHDAERNYAPLEKLALALRHVSRRLRRYFESHPIKVVTGQPIKQILDKEEASKKLAKYSYELRAYEITYKPRTAIKDQVLADFINKVQVGSDALVPRRTPYIVDQQIYCKEEWVLFTVGASSIKGSGAGLVLINPTKTEYTYALLLNFTILTTRLNTKRYWQD</sequence>
<keyword evidence="3" id="KW-0540">Nuclease</keyword>
<comment type="caution">
    <text evidence="8">The sequence shown here is derived from an EMBL/GenBank/DDBJ whole genome shotgun (WGS) entry which is preliminary data.</text>
</comment>
<protein>
    <submittedName>
        <fullName evidence="8">Reverse transcriptase domain-containing protein</fullName>
    </submittedName>
</protein>
<evidence type="ECO:0000256" key="1">
    <source>
        <dbReference type="ARBA" id="ARBA00022679"/>
    </source>
</evidence>
<dbReference type="PANTHER" id="PTHR48475:SF1">
    <property type="entry name" value="RNASE H TYPE-1 DOMAIN-CONTAINING PROTEIN"/>
    <property type="match status" value="1"/>
</dbReference>
<dbReference type="InterPro" id="IPR041373">
    <property type="entry name" value="RT_RNaseH"/>
</dbReference>
<dbReference type="InterPro" id="IPR043502">
    <property type="entry name" value="DNA/RNA_pol_sf"/>
</dbReference>
<proteinExistence type="predicted"/>
<dbReference type="GO" id="GO:0003964">
    <property type="term" value="F:RNA-directed DNA polymerase activity"/>
    <property type="evidence" value="ECO:0007669"/>
    <property type="project" value="UniProtKB-KW"/>
</dbReference>
<dbReference type="SUPFAM" id="SSF56672">
    <property type="entry name" value="DNA/RNA polymerases"/>
    <property type="match status" value="1"/>
</dbReference>
<dbReference type="EMBL" id="BKCJ010008972">
    <property type="protein sequence ID" value="GEU84800.1"/>
    <property type="molecule type" value="Genomic_DNA"/>
</dbReference>
<name>A0A6L2NFJ1_TANCI</name>
<feature type="domain" description="Reverse transcriptase RNase H-like" evidence="7">
    <location>
        <begin position="2"/>
        <end position="103"/>
    </location>
</feature>
<reference evidence="8" key="1">
    <citation type="journal article" date="2019" name="Sci. Rep.">
        <title>Draft genome of Tanacetum cinerariifolium, the natural source of mosquito coil.</title>
        <authorList>
            <person name="Yamashiro T."/>
            <person name="Shiraishi A."/>
            <person name="Satake H."/>
            <person name="Nakayama K."/>
        </authorList>
    </citation>
    <scope>NUCLEOTIDE SEQUENCE</scope>
</reference>
<evidence type="ECO:0000256" key="5">
    <source>
        <dbReference type="ARBA" id="ARBA00022801"/>
    </source>
</evidence>
<evidence type="ECO:0000256" key="3">
    <source>
        <dbReference type="ARBA" id="ARBA00022722"/>
    </source>
</evidence>
<dbReference type="AlphaFoldDB" id="A0A6L2NFJ1"/>
<keyword evidence="4" id="KW-0255">Endonuclease</keyword>
<evidence type="ECO:0000256" key="4">
    <source>
        <dbReference type="ARBA" id="ARBA00022759"/>
    </source>
</evidence>
<dbReference type="GO" id="GO:0016787">
    <property type="term" value="F:hydrolase activity"/>
    <property type="evidence" value="ECO:0007669"/>
    <property type="project" value="UniProtKB-KW"/>
</dbReference>
<keyword evidence="2" id="KW-0548">Nucleotidyltransferase</keyword>
<dbReference type="Pfam" id="PF17917">
    <property type="entry name" value="RT_RNaseH"/>
    <property type="match status" value="1"/>
</dbReference>
<dbReference type="GO" id="GO:0004519">
    <property type="term" value="F:endonuclease activity"/>
    <property type="evidence" value="ECO:0007669"/>
    <property type="project" value="UniProtKB-KW"/>
</dbReference>
<evidence type="ECO:0000259" key="7">
    <source>
        <dbReference type="Pfam" id="PF17917"/>
    </source>
</evidence>
<evidence type="ECO:0000256" key="6">
    <source>
        <dbReference type="ARBA" id="ARBA00022918"/>
    </source>
</evidence>
<evidence type="ECO:0000313" key="8">
    <source>
        <dbReference type="EMBL" id="GEU84800.1"/>
    </source>
</evidence>
<dbReference type="PANTHER" id="PTHR48475">
    <property type="entry name" value="RIBONUCLEASE H"/>
    <property type="match status" value="1"/>
</dbReference>
<accession>A0A6L2NFJ1</accession>
<keyword evidence="5" id="KW-0378">Hydrolase</keyword>
<keyword evidence="1" id="KW-0808">Transferase</keyword>
<evidence type="ECO:0000256" key="2">
    <source>
        <dbReference type="ARBA" id="ARBA00022695"/>
    </source>
</evidence>
<gene>
    <name evidence="8" type="ORF">Tci_056778</name>
</gene>